<dbReference type="EMBL" id="LAZR01059611">
    <property type="protein sequence ID" value="KKK67441.1"/>
    <property type="molecule type" value="Genomic_DNA"/>
</dbReference>
<organism evidence="1">
    <name type="scientific">marine sediment metagenome</name>
    <dbReference type="NCBI Taxonomy" id="412755"/>
    <lineage>
        <taxon>unclassified sequences</taxon>
        <taxon>metagenomes</taxon>
        <taxon>ecological metagenomes</taxon>
    </lineage>
</organism>
<accession>A0A0F9A5K3</accession>
<reference evidence="1" key="1">
    <citation type="journal article" date="2015" name="Nature">
        <title>Complex archaea that bridge the gap between prokaryotes and eukaryotes.</title>
        <authorList>
            <person name="Spang A."/>
            <person name="Saw J.H."/>
            <person name="Jorgensen S.L."/>
            <person name="Zaremba-Niedzwiedzka K."/>
            <person name="Martijn J."/>
            <person name="Lind A.E."/>
            <person name="van Eijk R."/>
            <person name="Schleper C."/>
            <person name="Guy L."/>
            <person name="Ettema T.J."/>
        </authorList>
    </citation>
    <scope>NUCLEOTIDE SEQUENCE</scope>
</reference>
<evidence type="ECO:0000313" key="1">
    <source>
        <dbReference type="EMBL" id="KKK67441.1"/>
    </source>
</evidence>
<comment type="caution">
    <text evidence="1">The sequence shown here is derived from an EMBL/GenBank/DDBJ whole genome shotgun (WGS) entry which is preliminary data.</text>
</comment>
<proteinExistence type="predicted"/>
<gene>
    <name evidence="1" type="ORF">LCGC14_2954040</name>
</gene>
<protein>
    <submittedName>
        <fullName evidence="1">Uncharacterized protein</fullName>
    </submittedName>
</protein>
<sequence>MSIPRVITKCPLCDCLADHLFQRKTSRWKCTFCGDTWTEADLAGTAVVLGGGGKCPVHGDEPCSTSTASALSKESLTLEPGRFEEVTA</sequence>
<name>A0A0F9A5K3_9ZZZZ</name>
<dbReference type="AlphaFoldDB" id="A0A0F9A5K3"/>